<dbReference type="EMBL" id="VLTL01000002">
    <property type="protein sequence ID" value="KAA0172169.1"/>
    <property type="molecule type" value="Genomic_DNA"/>
</dbReference>
<name>A0A5A8E407_CAFRO</name>
<sequence>MAGNTEAADFALSAALTQLSRRGSILEGVRRVDQTGTVEPTECLPIWRTIEHDRQMAQTDGEEAEESRIRLNALANDWRRDHGRLRALGSNAAATEASRDAILDHISAVSRATDCDSSMVTLGDGSWFDVATLSSDTRFRQGALNAPLHGWFLTTMHIFVPEQLQDLCERAPADGRALGAQAESSSPGPSAVLCRLADGEAGGAGRRLFESPQHHADAVEAAFAHARQLSLKALSNKDRTRGQRTRVMFAVDFEDQQWTPSADEVIRVFKRGARETQAKYDLMSYGAWQGSETVLPTIYRVVNATFAEVRAAASAAMLRSVGEWIVQNHPDPSKRVRLSDWDHQSITFPDINTFSWAGLAQAPGSFG</sequence>
<accession>A0A5A8E407</accession>
<reference evidence="1 2" key="1">
    <citation type="submission" date="2019-07" db="EMBL/GenBank/DDBJ databases">
        <title>Genomes of Cafeteria roenbergensis.</title>
        <authorList>
            <person name="Fischer M.G."/>
            <person name="Hackl T."/>
            <person name="Roman M."/>
        </authorList>
    </citation>
    <scope>NUCLEOTIDE SEQUENCE [LARGE SCALE GENOMIC DNA]</scope>
    <source>
        <strain evidence="1 2">RCC970-E3</strain>
    </source>
</reference>
<comment type="caution">
    <text evidence="1">The sequence shown here is derived from an EMBL/GenBank/DDBJ whole genome shotgun (WGS) entry which is preliminary data.</text>
</comment>
<dbReference type="Proteomes" id="UP000324907">
    <property type="component" value="Unassembled WGS sequence"/>
</dbReference>
<gene>
    <name evidence="1" type="ORF">FNF28_00172</name>
</gene>
<organism evidence="1 2">
    <name type="scientific">Cafeteria roenbergensis</name>
    <name type="common">Marine flagellate</name>
    <dbReference type="NCBI Taxonomy" id="33653"/>
    <lineage>
        <taxon>Eukaryota</taxon>
        <taxon>Sar</taxon>
        <taxon>Stramenopiles</taxon>
        <taxon>Bigyra</taxon>
        <taxon>Opalozoa</taxon>
        <taxon>Bicosoecida</taxon>
        <taxon>Cafeteriaceae</taxon>
        <taxon>Cafeteria</taxon>
    </lineage>
</organism>
<proteinExistence type="predicted"/>
<evidence type="ECO:0000313" key="2">
    <source>
        <dbReference type="Proteomes" id="UP000324907"/>
    </source>
</evidence>
<dbReference type="AlphaFoldDB" id="A0A5A8E407"/>
<protein>
    <submittedName>
        <fullName evidence="1">Uncharacterized protein</fullName>
    </submittedName>
</protein>
<evidence type="ECO:0000313" key="1">
    <source>
        <dbReference type="EMBL" id="KAA0172169.1"/>
    </source>
</evidence>